<dbReference type="Gene3D" id="1.25.40.10">
    <property type="entry name" value="Tetratricopeptide repeat domain"/>
    <property type="match status" value="1"/>
</dbReference>
<evidence type="ECO:0000313" key="3">
    <source>
        <dbReference type="Proteomes" id="UP000199184"/>
    </source>
</evidence>
<gene>
    <name evidence="2" type="ORF">GA0061098_1009188</name>
</gene>
<dbReference type="SUPFAM" id="SSF48452">
    <property type="entry name" value="TPR-like"/>
    <property type="match status" value="1"/>
</dbReference>
<sequence length="335" mass="36444">MHLSQLPAGRKVGGFFTPRCGVQRASDLPPCRGVSTCGAEAAVTALTRHRAARRGQDFTRSLAAVPRLYSPALWAPSYCEQAILRGTDDAEALSLAALVQVCLGHELARSTELAERSIALNSNSPFSWYAIGLAKLAAGNAAEAVTAIGRGIRLNPRDPAGYAYLGSYALALFVLKNYQDAVKHAVRALAVRPTWAPALRIKAASLAKLDMTEDARMALLHARKIDPHGSSSLMARMIQLPPSDLENCIGALRVAGLDGVERHFWRVNPCEPRLDGEICNLSQSLSGPRWHRYAENKGGISTLAVTVSEIMRWAFRADIAQRVQYVPNFSHRLVR</sequence>
<proteinExistence type="predicted"/>
<dbReference type="Proteomes" id="UP000199184">
    <property type="component" value="Unassembled WGS sequence"/>
</dbReference>
<feature type="repeat" description="TPR" evidence="1">
    <location>
        <begin position="125"/>
        <end position="158"/>
    </location>
</feature>
<evidence type="ECO:0000256" key="1">
    <source>
        <dbReference type="PROSITE-ProRule" id="PRU00339"/>
    </source>
</evidence>
<name>A0A1C3WRZ8_9BRAD</name>
<evidence type="ECO:0000313" key="2">
    <source>
        <dbReference type="EMBL" id="SCB42843.1"/>
    </source>
</evidence>
<protein>
    <submittedName>
        <fullName evidence="2">Uncharacterized protein</fullName>
    </submittedName>
</protein>
<dbReference type="InterPro" id="IPR011990">
    <property type="entry name" value="TPR-like_helical_dom_sf"/>
</dbReference>
<dbReference type="AlphaFoldDB" id="A0A1C3WRZ8"/>
<keyword evidence="3" id="KW-1185">Reference proteome</keyword>
<dbReference type="SMART" id="SM00028">
    <property type="entry name" value="TPR"/>
    <property type="match status" value="3"/>
</dbReference>
<organism evidence="2 3">
    <name type="scientific">Bradyrhizobium shewense</name>
    <dbReference type="NCBI Taxonomy" id="1761772"/>
    <lineage>
        <taxon>Bacteria</taxon>
        <taxon>Pseudomonadati</taxon>
        <taxon>Pseudomonadota</taxon>
        <taxon>Alphaproteobacteria</taxon>
        <taxon>Hyphomicrobiales</taxon>
        <taxon>Nitrobacteraceae</taxon>
        <taxon>Bradyrhizobium</taxon>
    </lineage>
</organism>
<accession>A0A1C3WRZ8</accession>
<reference evidence="3" key="1">
    <citation type="submission" date="2016-08" db="EMBL/GenBank/DDBJ databases">
        <authorList>
            <person name="Varghese N."/>
            <person name="Submissions Spin"/>
        </authorList>
    </citation>
    <scope>NUCLEOTIDE SEQUENCE [LARGE SCALE GENOMIC DNA]</scope>
    <source>
        <strain evidence="3">ERR11</strain>
    </source>
</reference>
<dbReference type="InterPro" id="IPR019734">
    <property type="entry name" value="TPR_rpt"/>
</dbReference>
<dbReference type="PROSITE" id="PS50005">
    <property type="entry name" value="TPR"/>
    <property type="match status" value="1"/>
</dbReference>
<dbReference type="EMBL" id="FMAI01000009">
    <property type="protein sequence ID" value="SCB42843.1"/>
    <property type="molecule type" value="Genomic_DNA"/>
</dbReference>
<keyword evidence="1" id="KW-0802">TPR repeat</keyword>